<dbReference type="RefSeq" id="XP_046041997.1">
    <property type="nucleotide sequence ID" value="XM_046201583.1"/>
</dbReference>
<evidence type="ECO:0000256" key="1">
    <source>
        <dbReference type="SAM" id="MobiDB-lite"/>
    </source>
</evidence>
<protein>
    <recommendedName>
        <fullName evidence="2">F-box domain-containing protein</fullName>
    </recommendedName>
</protein>
<feature type="domain" description="F-box" evidence="2">
    <location>
        <begin position="86"/>
        <end position="142"/>
    </location>
</feature>
<dbReference type="EMBL" id="JAGMUX010000029">
    <property type="protein sequence ID" value="KAH7217016.1"/>
    <property type="molecule type" value="Genomic_DNA"/>
</dbReference>
<dbReference type="SUPFAM" id="SSF52047">
    <property type="entry name" value="RNI-like"/>
    <property type="match status" value="1"/>
</dbReference>
<proteinExistence type="predicted"/>
<dbReference type="GeneID" id="70231537"/>
<gene>
    <name evidence="3" type="ORF">BKA55DRAFT_744079</name>
</gene>
<name>A0A9P9JL36_FUSRE</name>
<dbReference type="PROSITE" id="PS50181">
    <property type="entry name" value="FBOX"/>
    <property type="match status" value="1"/>
</dbReference>
<dbReference type="SUPFAM" id="SSF81383">
    <property type="entry name" value="F-box domain"/>
    <property type="match status" value="1"/>
</dbReference>
<organism evidence="3 4">
    <name type="scientific">Fusarium redolens</name>
    <dbReference type="NCBI Taxonomy" id="48865"/>
    <lineage>
        <taxon>Eukaryota</taxon>
        <taxon>Fungi</taxon>
        <taxon>Dikarya</taxon>
        <taxon>Ascomycota</taxon>
        <taxon>Pezizomycotina</taxon>
        <taxon>Sordariomycetes</taxon>
        <taxon>Hypocreomycetidae</taxon>
        <taxon>Hypocreales</taxon>
        <taxon>Nectriaceae</taxon>
        <taxon>Fusarium</taxon>
        <taxon>Fusarium redolens species complex</taxon>
    </lineage>
</organism>
<keyword evidence="4" id="KW-1185">Reference proteome</keyword>
<dbReference type="Gene3D" id="3.80.10.10">
    <property type="entry name" value="Ribonuclease Inhibitor"/>
    <property type="match status" value="1"/>
</dbReference>
<feature type="compositionally biased region" description="Basic and acidic residues" evidence="1">
    <location>
        <begin position="38"/>
        <end position="48"/>
    </location>
</feature>
<dbReference type="Proteomes" id="UP000720189">
    <property type="component" value="Unassembled WGS sequence"/>
</dbReference>
<dbReference type="OrthoDB" id="5311681at2759"/>
<dbReference type="InterPro" id="IPR001810">
    <property type="entry name" value="F-box_dom"/>
</dbReference>
<feature type="compositionally biased region" description="Basic residues" evidence="1">
    <location>
        <begin position="49"/>
        <end position="60"/>
    </location>
</feature>
<sequence length="665" mass="75856">MSPRRSARIRNIDLGVTAEPAKPAPAPAAPPKRKRKAPAGDEKDEPTTKGKKIPVKKAKATKSTDGKARLKADTTAETEALATVPDDVLSVLPAEILQQILDSVNDPKSMVKMACTSKRYYALVMAILHKRISVSTSFWAHIPNVIRRIEPHLSIAQKKQLKREGQYKGQQEKFSTRLDPNAVPPCASNVRQMIIGKIDPGKKHKPFLLRYFEEVLKNLHNLEVFDAEDLTESMAESLSKLKNLKSLRLEPYQRSISSEAIIPLAKLSNLEHICIEDGSWGSIAVTDEKVLQSMLLNSLSTLQSLEVRTSQYYSNFLVDWEGQVRARNPDALKQEHDFTALKSLRLHGICFTGDFCGNVMPNLTRAFDFLKLRELKLMRLEEGQLTFFKHLQDLFSKADKRDIHLRKLCLEMKGPGYGYESSYAEVEVHLEGMYRFISSFDSLTSLEIHDYNMYNKNVQSNPGLSRRLLQSVVKHTELETLRFHYRHMGSEPWEIPFVSAETVNILVKNLPQLRVFEFAPQEDNLDAMARALSRAKNLTTLLCPNYKSFYEDRENAHLNLTKALLGGFMENASSSEKFIWEKHYKLNRITIGWTDFGIRSGLKPKKGFEKPVKITKGDRVVVVQDMNPKNWGHSSQVYYTADSRWVDHVTRPERREGPLQLVYDE</sequence>
<evidence type="ECO:0000259" key="2">
    <source>
        <dbReference type="PROSITE" id="PS50181"/>
    </source>
</evidence>
<dbReference type="CDD" id="cd09917">
    <property type="entry name" value="F-box_SF"/>
    <property type="match status" value="1"/>
</dbReference>
<dbReference type="AlphaFoldDB" id="A0A9P9JL36"/>
<dbReference type="InterPro" id="IPR032675">
    <property type="entry name" value="LRR_dom_sf"/>
</dbReference>
<evidence type="ECO:0000313" key="3">
    <source>
        <dbReference type="EMBL" id="KAH7217016.1"/>
    </source>
</evidence>
<comment type="caution">
    <text evidence="3">The sequence shown here is derived from an EMBL/GenBank/DDBJ whole genome shotgun (WGS) entry which is preliminary data.</text>
</comment>
<feature type="region of interest" description="Disordered" evidence="1">
    <location>
        <begin position="1"/>
        <end position="71"/>
    </location>
</feature>
<dbReference type="InterPro" id="IPR036047">
    <property type="entry name" value="F-box-like_dom_sf"/>
</dbReference>
<evidence type="ECO:0000313" key="4">
    <source>
        <dbReference type="Proteomes" id="UP000720189"/>
    </source>
</evidence>
<reference evidence="3" key="1">
    <citation type="journal article" date="2021" name="Nat. Commun.">
        <title>Genetic determinants of endophytism in the Arabidopsis root mycobiome.</title>
        <authorList>
            <person name="Mesny F."/>
            <person name="Miyauchi S."/>
            <person name="Thiergart T."/>
            <person name="Pickel B."/>
            <person name="Atanasova L."/>
            <person name="Karlsson M."/>
            <person name="Huettel B."/>
            <person name="Barry K.W."/>
            <person name="Haridas S."/>
            <person name="Chen C."/>
            <person name="Bauer D."/>
            <person name="Andreopoulos W."/>
            <person name="Pangilinan J."/>
            <person name="LaButti K."/>
            <person name="Riley R."/>
            <person name="Lipzen A."/>
            <person name="Clum A."/>
            <person name="Drula E."/>
            <person name="Henrissat B."/>
            <person name="Kohler A."/>
            <person name="Grigoriev I.V."/>
            <person name="Martin F.M."/>
            <person name="Hacquard S."/>
        </authorList>
    </citation>
    <scope>NUCLEOTIDE SEQUENCE</scope>
    <source>
        <strain evidence="3">MPI-CAGE-AT-0023</strain>
    </source>
</reference>
<feature type="compositionally biased region" description="Basic and acidic residues" evidence="1">
    <location>
        <begin position="62"/>
        <end position="71"/>
    </location>
</feature>
<accession>A0A9P9JL36</accession>